<reference evidence="1" key="2">
    <citation type="journal article" date="2019" name="Genome Biol. Evol.">
        <title>Day and night: Metabolic profiles and evolutionary relationships of six axenic non-marine cyanobacteria.</title>
        <authorList>
            <person name="Will S.E."/>
            <person name="Henke P."/>
            <person name="Boedeker C."/>
            <person name="Huang S."/>
            <person name="Brinkmann H."/>
            <person name="Rohde M."/>
            <person name="Jarek M."/>
            <person name="Friedl T."/>
            <person name="Seufert S."/>
            <person name="Schumacher M."/>
            <person name="Overmann J."/>
            <person name="Neumann-Schaal M."/>
            <person name="Petersen J."/>
        </authorList>
    </citation>
    <scope>NUCLEOTIDE SEQUENCE [LARGE SCALE GENOMIC DNA]</scope>
    <source>
        <strain evidence="1">PCC 7102</strain>
    </source>
</reference>
<dbReference type="AlphaFoldDB" id="A0A3S1ASA0"/>
<organism evidence="1 2">
    <name type="scientific">Dulcicalothrix desertica PCC 7102</name>
    <dbReference type="NCBI Taxonomy" id="232991"/>
    <lineage>
        <taxon>Bacteria</taxon>
        <taxon>Bacillati</taxon>
        <taxon>Cyanobacteriota</taxon>
        <taxon>Cyanophyceae</taxon>
        <taxon>Nostocales</taxon>
        <taxon>Calotrichaceae</taxon>
        <taxon>Dulcicalothrix</taxon>
    </lineage>
</organism>
<gene>
    <name evidence="1" type="ORF">DSM106972_021180</name>
</gene>
<name>A0A3S1ASA0_9CYAN</name>
<keyword evidence="2" id="KW-1185">Reference proteome</keyword>
<sequence length="85" mass="8989">MLNLVRPSMQESATNSNTKKVTIKNWKTTAIGCVLCCSGFVAFSPSTFGGEQAPLVQVCKYITSGGLAVLGISAKDFNVTGKDKE</sequence>
<dbReference type="EMBL" id="RSCL01000004">
    <property type="protein sequence ID" value="RUT07858.1"/>
    <property type="molecule type" value="Genomic_DNA"/>
</dbReference>
<evidence type="ECO:0000313" key="1">
    <source>
        <dbReference type="EMBL" id="RUT07858.1"/>
    </source>
</evidence>
<protein>
    <submittedName>
        <fullName evidence="1">Uncharacterized protein</fullName>
    </submittedName>
</protein>
<proteinExistence type="predicted"/>
<reference evidence="1" key="1">
    <citation type="submission" date="2018-12" db="EMBL/GenBank/DDBJ databases">
        <authorList>
            <person name="Will S."/>
            <person name="Neumann-Schaal M."/>
            <person name="Henke P."/>
        </authorList>
    </citation>
    <scope>NUCLEOTIDE SEQUENCE</scope>
    <source>
        <strain evidence="1">PCC 7102</strain>
    </source>
</reference>
<evidence type="ECO:0000313" key="2">
    <source>
        <dbReference type="Proteomes" id="UP000271624"/>
    </source>
</evidence>
<accession>A0A3S1ASA0</accession>
<dbReference type="Proteomes" id="UP000271624">
    <property type="component" value="Unassembled WGS sequence"/>
</dbReference>
<dbReference type="RefSeq" id="WP_233787698.1">
    <property type="nucleotide sequence ID" value="NZ_RSCL01000004.1"/>
</dbReference>
<comment type="caution">
    <text evidence="1">The sequence shown here is derived from an EMBL/GenBank/DDBJ whole genome shotgun (WGS) entry which is preliminary data.</text>
</comment>